<dbReference type="PANTHER" id="PTHR32125">
    <property type="entry name" value="2-C-METHYL-D-ERYTHRITOL 4-PHOSPHATE CYTIDYLYLTRANSFERASE, CHLOROPLASTIC"/>
    <property type="match status" value="1"/>
</dbReference>
<reference evidence="4 5" key="1">
    <citation type="journal article" date="2021" name="Sci. Rep.">
        <title>The distribution of antibiotic resistance genes in chicken gut microbiota commensals.</title>
        <authorList>
            <person name="Juricova H."/>
            <person name="Matiasovicova J."/>
            <person name="Kubasova T."/>
            <person name="Cejkova D."/>
            <person name="Rychlik I."/>
        </authorList>
    </citation>
    <scope>NUCLEOTIDE SEQUENCE [LARGE SCALE GENOMIC DNA]</scope>
    <source>
        <strain evidence="4 5">An562</strain>
    </source>
</reference>
<dbReference type="GO" id="GO:0050518">
    <property type="term" value="F:2-C-methyl-D-erythritol 4-phosphate cytidylyltransferase activity"/>
    <property type="evidence" value="ECO:0007669"/>
    <property type="project" value="UniProtKB-EC"/>
</dbReference>
<keyword evidence="5" id="KW-1185">Reference proteome</keyword>
<dbReference type="Gene3D" id="3.90.550.10">
    <property type="entry name" value="Spore Coat Polysaccharide Biosynthesis Protein SpsA, Chain A"/>
    <property type="match status" value="1"/>
</dbReference>
<feature type="site" description="Transition state stabilizer" evidence="3">
    <location>
        <position position="16"/>
    </location>
</feature>
<comment type="function">
    <text evidence="3">Catalyzes the formation of 4-diphosphocytidyl-2-C-methyl-D-erythritol from CTP and 2-C-methyl-D-erythritol 4-phosphate (MEP).</text>
</comment>
<feature type="site" description="Positions MEP for the nucleophilic attack" evidence="3">
    <location>
        <position position="208"/>
    </location>
</feature>
<gene>
    <name evidence="3" type="primary">ispD</name>
    <name evidence="4" type="ORF">H5985_03575</name>
</gene>
<sequence>MSKKILLIPAAGVGERMKIGYPKQYYPLFENRTMLEVTVNRMLGMSIFDRVAVVVSENDAYIDRCRFEGAVEIHRCGGDTRAQSVLNGLTALHAEPDDWVFVHDAARPCIDKESIVRLVDTIESEAVDGAILALPVTDTLKWVNDDAMIEKTIDRSRCFRAQTPQVFQAQALLTALQNAIEPVTDEASAMEMQGARIKVVEGSAFNIKVTYPEDLKWVRSYINQLSLRKESVQ</sequence>
<comment type="catalytic activity">
    <reaction evidence="3">
        <text>2-C-methyl-D-erythritol 4-phosphate + CTP + H(+) = 4-CDP-2-C-methyl-D-erythritol + diphosphate</text>
        <dbReference type="Rhea" id="RHEA:13429"/>
        <dbReference type="ChEBI" id="CHEBI:15378"/>
        <dbReference type="ChEBI" id="CHEBI:33019"/>
        <dbReference type="ChEBI" id="CHEBI:37563"/>
        <dbReference type="ChEBI" id="CHEBI:57823"/>
        <dbReference type="ChEBI" id="CHEBI:58262"/>
        <dbReference type="EC" id="2.7.7.60"/>
    </reaction>
</comment>
<comment type="pathway">
    <text evidence="3">Isoprenoid biosynthesis; isopentenyl diphosphate biosynthesis via DXP pathway; isopentenyl diphosphate from 1-deoxy-D-xylulose 5-phosphate: step 2/6.</text>
</comment>
<dbReference type="PANTHER" id="PTHR32125:SF4">
    <property type="entry name" value="2-C-METHYL-D-ERYTHRITOL 4-PHOSPHATE CYTIDYLYLTRANSFERASE, CHLOROPLASTIC"/>
    <property type="match status" value="1"/>
</dbReference>
<evidence type="ECO:0000313" key="5">
    <source>
        <dbReference type="Proteomes" id="UP000777002"/>
    </source>
</evidence>
<dbReference type="NCBIfam" id="TIGR00453">
    <property type="entry name" value="ispD"/>
    <property type="match status" value="1"/>
</dbReference>
<evidence type="ECO:0000256" key="2">
    <source>
        <dbReference type="ARBA" id="ARBA00022695"/>
    </source>
</evidence>
<dbReference type="Proteomes" id="UP000777002">
    <property type="component" value="Unassembled WGS sequence"/>
</dbReference>
<feature type="site" description="Transition state stabilizer" evidence="3">
    <location>
        <position position="23"/>
    </location>
</feature>
<keyword evidence="1 3" id="KW-0808">Transferase</keyword>
<keyword evidence="3" id="KW-0414">Isoprene biosynthesis</keyword>
<evidence type="ECO:0000256" key="3">
    <source>
        <dbReference type="HAMAP-Rule" id="MF_00108"/>
    </source>
</evidence>
<dbReference type="EC" id="2.7.7.60" evidence="3"/>
<organism evidence="4 5">
    <name type="scientific">Parasutterella secunda</name>
    <dbReference type="NCBI Taxonomy" id="626947"/>
    <lineage>
        <taxon>Bacteria</taxon>
        <taxon>Pseudomonadati</taxon>
        <taxon>Pseudomonadota</taxon>
        <taxon>Betaproteobacteria</taxon>
        <taxon>Burkholderiales</taxon>
        <taxon>Sutterellaceae</taxon>
        <taxon>Parasutterella</taxon>
    </lineage>
</organism>
<keyword evidence="2 3" id="KW-0548">Nucleotidyltransferase</keyword>
<name>A0ABS2GRD4_9BURK</name>
<dbReference type="InterPro" id="IPR034683">
    <property type="entry name" value="IspD/TarI"/>
</dbReference>
<dbReference type="HAMAP" id="MF_00108">
    <property type="entry name" value="IspD"/>
    <property type="match status" value="1"/>
</dbReference>
<dbReference type="InterPro" id="IPR050088">
    <property type="entry name" value="IspD/TarI_cytidylyltransf_bact"/>
</dbReference>
<dbReference type="EMBL" id="JACJKX010000004">
    <property type="protein sequence ID" value="MBM6928345.1"/>
    <property type="molecule type" value="Genomic_DNA"/>
</dbReference>
<comment type="similarity">
    <text evidence="3">Belongs to the IspD/TarI cytidylyltransferase family. IspD subfamily.</text>
</comment>
<comment type="caution">
    <text evidence="4">The sequence shown here is derived from an EMBL/GenBank/DDBJ whole genome shotgun (WGS) entry which is preliminary data.</text>
</comment>
<dbReference type="SUPFAM" id="SSF53448">
    <property type="entry name" value="Nucleotide-diphospho-sugar transferases"/>
    <property type="match status" value="1"/>
</dbReference>
<evidence type="ECO:0000313" key="4">
    <source>
        <dbReference type="EMBL" id="MBM6928345.1"/>
    </source>
</evidence>
<dbReference type="Pfam" id="PF01128">
    <property type="entry name" value="IspD"/>
    <property type="match status" value="1"/>
</dbReference>
<proteinExistence type="inferred from homology"/>
<dbReference type="InterPro" id="IPR029044">
    <property type="entry name" value="Nucleotide-diphossugar_trans"/>
</dbReference>
<protein>
    <recommendedName>
        <fullName evidence="3">2-C-methyl-D-erythritol 4-phosphate cytidylyltransferase</fullName>
        <ecNumber evidence="3">2.7.7.60</ecNumber>
    </recommendedName>
    <alternativeName>
        <fullName evidence="3">4-diphosphocytidyl-2C-methyl-D-erythritol synthase</fullName>
    </alternativeName>
    <alternativeName>
        <fullName evidence="3">MEP cytidylyltransferase</fullName>
        <shortName evidence="3">MCT</shortName>
    </alternativeName>
</protein>
<accession>A0ABS2GRD4</accession>
<dbReference type="InterPro" id="IPR001228">
    <property type="entry name" value="IspD"/>
</dbReference>
<feature type="site" description="Positions MEP for the nucleophilic attack" evidence="3">
    <location>
        <position position="155"/>
    </location>
</feature>
<dbReference type="CDD" id="cd02516">
    <property type="entry name" value="CDP-ME_synthetase"/>
    <property type="match status" value="1"/>
</dbReference>
<dbReference type="RefSeq" id="WP_205049938.1">
    <property type="nucleotide sequence ID" value="NZ_JACJKX010000004.1"/>
</dbReference>
<evidence type="ECO:0000256" key="1">
    <source>
        <dbReference type="ARBA" id="ARBA00022679"/>
    </source>
</evidence>